<name>A0AAD8VL82_LOLMU</name>
<sequence>MYAGALRAVARGTRAPALGASRLYVLPVAARRWVLMVNTFTRPVGHSSTSTASTSASEMAEDPVTYEDLTEEYKKKYDEIKALFEADLIGSFQRTRSHGIRWKGFSAEGALDEVDLSTSSEERTRALRQEVNYMVAHSLHRHSESLMNAFERVALRVVQEIMKHQYSPSGPTLGTHQGEMPLYTRPQLPFSLAAPEPPGSPAFVVYKIGGDPADYQFMLEPPKEIPHGYTCMYVPDCNNLARTNQTTAGGISGATRGISGATGGITGGDADKQAWLAKYATATDQQNSTPAAPTVDQISAILRDQFGMVPKGGQSAIPSRTPTTSDPLRVSFFAQSLTGSAFGWYTSLPPDSIRTWKQMEEQFHMQYHSEASEAGIADLAQVRQRRGETVSEYIQRFRDVRNRCYSARLNEKEAVDLAVLGLASPIKDMASQAEYTSLAHMVQKLSLYEQRHPELYQDKFKRAVSLVETEEDEDSAGDQEVAVAEWARGQTPCPASGLNHKVLQKGLTST</sequence>
<proteinExistence type="predicted"/>
<evidence type="ECO:0000256" key="1">
    <source>
        <dbReference type="SAM" id="MobiDB-lite"/>
    </source>
</evidence>
<accession>A0AAD8VL82</accession>
<comment type="caution">
    <text evidence="3">The sequence shown here is derived from an EMBL/GenBank/DDBJ whole genome shotgun (WGS) entry which is preliminary data.</text>
</comment>
<dbReference type="EMBL" id="JAUUTY010000007">
    <property type="protein sequence ID" value="KAK1611822.1"/>
    <property type="molecule type" value="Genomic_DNA"/>
</dbReference>
<protein>
    <recommendedName>
        <fullName evidence="2">Retrotransposon gag domain-containing protein</fullName>
    </recommendedName>
</protein>
<keyword evidence="4" id="KW-1185">Reference proteome</keyword>
<dbReference type="InterPro" id="IPR005162">
    <property type="entry name" value="Retrotrans_gag_dom"/>
</dbReference>
<evidence type="ECO:0000313" key="4">
    <source>
        <dbReference type="Proteomes" id="UP001231189"/>
    </source>
</evidence>
<evidence type="ECO:0000313" key="3">
    <source>
        <dbReference type="EMBL" id="KAK1611822.1"/>
    </source>
</evidence>
<feature type="domain" description="Retrotransposon gag" evidence="2">
    <location>
        <begin position="332"/>
        <end position="422"/>
    </location>
</feature>
<organism evidence="3 4">
    <name type="scientific">Lolium multiflorum</name>
    <name type="common">Italian ryegrass</name>
    <name type="synonym">Lolium perenne subsp. multiflorum</name>
    <dbReference type="NCBI Taxonomy" id="4521"/>
    <lineage>
        <taxon>Eukaryota</taxon>
        <taxon>Viridiplantae</taxon>
        <taxon>Streptophyta</taxon>
        <taxon>Embryophyta</taxon>
        <taxon>Tracheophyta</taxon>
        <taxon>Spermatophyta</taxon>
        <taxon>Magnoliopsida</taxon>
        <taxon>Liliopsida</taxon>
        <taxon>Poales</taxon>
        <taxon>Poaceae</taxon>
        <taxon>BOP clade</taxon>
        <taxon>Pooideae</taxon>
        <taxon>Poodae</taxon>
        <taxon>Poeae</taxon>
        <taxon>Poeae Chloroplast Group 2 (Poeae type)</taxon>
        <taxon>Loliodinae</taxon>
        <taxon>Loliinae</taxon>
        <taxon>Lolium</taxon>
    </lineage>
</organism>
<feature type="region of interest" description="Disordered" evidence="1">
    <location>
        <begin position="44"/>
        <end position="63"/>
    </location>
</feature>
<dbReference type="AlphaFoldDB" id="A0AAD8VL82"/>
<dbReference type="Proteomes" id="UP001231189">
    <property type="component" value="Unassembled WGS sequence"/>
</dbReference>
<reference evidence="3" key="1">
    <citation type="submission" date="2023-07" db="EMBL/GenBank/DDBJ databases">
        <title>A chromosome-level genome assembly of Lolium multiflorum.</title>
        <authorList>
            <person name="Chen Y."/>
            <person name="Copetti D."/>
            <person name="Kolliker R."/>
            <person name="Studer B."/>
        </authorList>
    </citation>
    <scope>NUCLEOTIDE SEQUENCE</scope>
    <source>
        <strain evidence="3">02402/16</strain>
        <tissue evidence="3">Leaf</tissue>
    </source>
</reference>
<dbReference type="PANTHER" id="PTHR33223:SF8">
    <property type="entry name" value="OS04G0172440 PROTEIN"/>
    <property type="match status" value="1"/>
</dbReference>
<evidence type="ECO:0000259" key="2">
    <source>
        <dbReference type="Pfam" id="PF03732"/>
    </source>
</evidence>
<gene>
    <name evidence="3" type="ORF">QYE76_035495</name>
</gene>
<dbReference type="Pfam" id="PF03732">
    <property type="entry name" value="Retrotrans_gag"/>
    <property type="match status" value="1"/>
</dbReference>
<dbReference type="PANTHER" id="PTHR33223">
    <property type="entry name" value="CCHC-TYPE DOMAIN-CONTAINING PROTEIN"/>
    <property type="match status" value="1"/>
</dbReference>
<feature type="compositionally biased region" description="Low complexity" evidence="1">
    <location>
        <begin position="47"/>
        <end position="57"/>
    </location>
</feature>